<feature type="transmembrane region" description="Helical" evidence="1">
    <location>
        <begin position="127"/>
        <end position="151"/>
    </location>
</feature>
<protein>
    <recommendedName>
        <fullName evidence="4">G_PROTEIN_RECEP_F1_2 domain-containing protein</fullName>
    </recommendedName>
</protein>
<feature type="transmembrane region" description="Helical" evidence="1">
    <location>
        <begin position="93"/>
        <end position="115"/>
    </location>
</feature>
<evidence type="ECO:0000256" key="1">
    <source>
        <dbReference type="SAM" id="Phobius"/>
    </source>
</evidence>
<dbReference type="Gene3D" id="1.20.1070.10">
    <property type="entry name" value="Rhodopsin 7-helix transmembrane proteins"/>
    <property type="match status" value="1"/>
</dbReference>
<feature type="transmembrane region" description="Helical" evidence="1">
    <location>
        <begin position="269"/>
        <end position="295"/>
    </location>
</feature>
<dbReference type="EMBL" id="CAJFCW020000005">
    <property type="protein sequence ID" value="CAG9119315.1"/>
    <property type="molecule type" value="Genomic_DNA"/>
</dbReference>
<dbReference type="OrthoDB" id="5864043at2759"/>
<dbReference type="SUPFAM" id="SSF81321">
    <property type="entry name" value="Family A G protein-coupled receptor-like"/>
    <property type="match status" value="1"/>
</dbReference>
<gene>
    <name evidence="2" type="ORF">BOKJ2_LOCUS10759</name>
</gene>
<name>A0A811L8M8_9BILA</name>
<organism evidence="2 3">
    <name type="scientific">Bursaphelenchus okinawaensis</name>
    <dbReference type="NCBI Taxonomy" id="465554"/>
    <lineage>
        <taxon>Eukaryota</taxon>
        <taxon>Metazoa</taxon>
        <taxon>Ecdysozoa</taxon>
        <taxon>Nematoda</taxon>
        <taxon>Chromadorea</taxon>
        <taxon>Rhabditida</taxon>
        <taxon>Tylenchina</taxon>
        <taxon>Tylenchomorpha</taxon>
        <taxon>Aphelenchoidea</taxon>
        <taxon>Aphelenchoididae</taxon>
        <taxon>Bursaphelenchus</taxon>
    </lineage>
</organism>
<feature type="transmembrane region" description="Helical" evidence="1">
    <location>
        <begin position="241"/>
        <end position="263"/>
    </location>
</feature>
<dbReference type="PANTHER" id="PTHR22943">
    <property type="entry name" value="7-TRANSMEMBRANE DOMAIN RECEPTOR C.ELEGANS"/>
    <property type="match status" value="1"/>
</dbReference>
<dbReference type="Proteomes" id="UP000614601">
    <property type="component" value="Unassembled WGS sequence"/>
</dbReference>
<dbReference type="PANTHER" id="PTHR22943:SF248">
    <property type="entry name" value="SEVEN TM RECEPTOR"/>
    <property type="match status" value="1"/>
</dbReference>
<feature type="transmembrane region" description="Helical" evidence="1">
    <location>
        <begin position="45"/>
        <end position="64"/>
    </location>
</feature>
<keyword evidence="1" id="KW-1133">Transmembrane helix</keyword>
<keyword evidence="1" id="KW-0812">Transmembrane</keyword>
<keyword evidence="3" id="KW-1185">Reference proteome</keyword>
<evidence type="ECO:0000313" key="3">
    <source>
        <dbReference type="Proteomes" id="UP000614601"/>
    </source>
</evidence>
<dbReference type="Pfam" id="PF10326">
    <property type="entry name" value="7TM_GPCR_Str"/>
    <property type="match status" value="1"/>
</dbReference>
<dbReference type="AlphaFoldDB" id="A0A811L8M8"/>
<evidence type="ECO:0008006" key="4">
    <source>
        <dbReference type="Google" id="ProtNLM"/>
    </source>
</evidence>
<keyword evidence="1" id="KW-0472">Membrane</keyword>
<accession>A0A811L8M8</accession>
<feature type="transmembrane region" description="Helical" evidence="1">
    <location>
        <begin position="12"/>
        <end position="33"/>
    </location>
</feature>
<reference evidence="2" key="1">
    <citation type="submission" date="2020-09" db="EMBL/GenBank/DDBJ databases">
        <authorList>
            <person name="Kikuchi T."/>
        </authorList>
    </citation>
    <scope>NUCLEOTIDE SEQUENCE</scope>
    <source>
        <strain evidence="2">SH1</strain>
    </source>
</reference>
<sequence>MWTNIAMRTAYSYFTVAGTTCGFSLNLLLFYVIRKTRNKTQAHTFMTYVVALQDLFYTFTELFIQHEIHLHDGSIYFYTHGIEQYLPVGCRPFILTVHMTFVFQSMFGMVCIFYYRHILLRDPSTPLLLFLKIVATGFCFSLLAGVTSAVASVSSGKELPNNINKHLVFSNGYVVTDLPIYFIYVYNNEAIIFMTSSIITLATGHIIAIVCFLLSLYAANLNRDKVSYRTRRLQLQFSRNLIAQTIGILITVTTPMFTILVAMYRETKIQYLGFCIYAPLAWHSCISALLSITFIKAYRQKILDLIGLKHRFFQETTTYVQQFSTQLTKSNH</sequence>
<dbReference type="EMBL" id="CAJFDH010000005">
    <property type="protein sequence ID" value="CAD5223989.1"/>
    <property type="molecule type" value="Genomic_DNA"/>
</dbReference>
<dbReference type="Proteomes" id="UP000783686">
    <property type="component" value="Unassembled WGS sequence"/>
</dbReference>
<comment type="caution">
    <text evidence="2">The sequence shown here is derived from an EMBL/GenBank/DDBJ whole genome shotgun (WGS) entry which is preliminary data.</text>
</comment>
<feature type="transmembrane region" description="Helical" evidence="1">
    <location>
        <begin position="191"/>
        <end position="220"/>
    </location>
</feature>
<dbReference type="InterPro" id="IPR019428">
    <property type="entry name" value="7TM_GPCR_serpentine_rcpt_Str"/>
</dbReference>
<proteinExistence type="predicted"/>
<evidence type="ECO:0000313" key="2">
    <source>
        <dbReference type="EMBL" id="CAD5223989.1"/>
    </source>
</evidence>